<dbReference type="EMBL" id="AP007255">
    <property type="protein sequence ID" value="BAE53215.1"/>
    <property type="molecule type" value="Genomic_DNA"/>
</dbReference>
<dbReference type="AlphaFoldDB" id="Q2VYW0"/>
<reference evidence="4 5" key="1">
    <citation type="journal article" date="2005" name="DNA Res.">
        <title>Complete genome sequence of the facultative anaerobic magnetotactic bacterium Magnetospirillum sp. strain AMB-1.</title>
        <authorList>
            <person name="Matsunaga T."/>
            <person name="Okamura Y."/>
            <person name="Fukuda Y."/>
            <person name="Wahyudi A.T."/>
            <person name="Murase Y."/>
            <person name="Takeyama H."/>
        </authorList>
    </citation>
    <scope>NUCLEOTIDE SEQUENCE [LARGE SCALE GENOMIC DNA]</scope>
    <source>
        <strain evidence="5">ATCC 700264 / AMB-1</strain>
    </source>
</reference>
<evidence type="ECO:0000313" key="5">
    <source>
        <dbReference type="Proteomes" id="UP000007058"/>
    </source>
</evidence>
<accession>Q2VYW0</accession>
<protein>
    <submittedName>
        <fullName evidence="4">Uncharacterized protein probably involved in high-affinity Fe2+ transport</fullName>
    </submittedName>
</protein>
<evidence type="ECO:0000256" key="2">
    <source>
        <dbReference type="ARBA" id="ARBA00022729"/>
    </source>
</evidence>
<comment type="similarity">
    <text evidence="1">Belongs to the UPF0423 family.</text>
</comment>
<feature type="signal peptide" evidence="3">
    <location>
        <begin position="1"/>
        <end position="45"/>
    </location>
</feature>
<evidence type="ECO:0000256" key="1">
    <source>
        <dbReference type="ARBA" id="ARBA00010013"/>
    </source>
</evidence>
<dbReference type="InterPro" id="IPR038482">
    <property type="entry name" value="Tp34-type_sf"/>
</dbReference>
<dbReference type="PIRSF" id="PIRSF017018">
    <property type="entry name" value="Tp34"/>
    <property type="match status" value="1"/>
</dbReference>
<evidence type="ECO:0000256" key="3">
    <source>
        <dbReference type="SAM" id="SignalP"/>
    </source>
</evidence>
<dbReference type="Pfam" id="PF10634">
    <property type="entry name" value="Iron_transport"/>
    <property type="match status" value="1"/>
</dbReference>
<name>Q2VYW0_PARM1</name>
<evidence type="ECO:0000313" key="4">
    <source>
        <dbReference type="EMBL" id="BAE53215.1"/>
    </source>
</evidence>
<dbReference type="STRING" id="342108.amb4411"/>
<feature type="chain" id="PRO_5004218058" evidence="3">
    <location>
        <begin position="46"/>
        <end position="206"/>
    </location>
</feature>
<dbReference type="KEGG" id="mag:amb4411"/>
<proteinExistence type="inferred from homology"/>
<dbReference type="Gene3D" id="2.60.40.2480">
    <property type="entry name" value="Periplasmic metal-binding protein Tp34-type"/>
    <property type="match status" value="1"/>
</dbReference>
<dbReference type="Proteomes" id="UP000007058">
    <property type="component" value="Chromosome"/>
</dbReference>
<keyword evidence="2 3" id="KW-0732">Signal</keyword>
<sequence length="206" mass="22592">MRVTCICITFPQRPPMIKRQTTLPVLAPALALAAGLFAASTPALAVEYPIGAPENRYGMEIGAVYLQAVRMEPDGMMAQPEQSDIHIEADIKALQGNPNGYPEGSWIPYLLVSYELIKEDTGEVIKGDMMPMVASDGPHYGDNIKLKGPGKYKVTYTVYPPNAPENQAGKHYGRHTDRATGVRPWFPAFKLNYEFVFAGIGKKGGY</sequence>
<dbReference type="InterPro" id="IPR018470">
    <property type="entry name" value="Metal-bd_Tp34-typ"/>
</dbReference>
<dbReference type="HOGENOM" id="CLU_100963_1_0_5"/>
<gene>
    <name evidence="4" type="ordered locus">amb4411</name>
</gene>
<organism evidence="4 5">
    <name type="scientific">Paramagnetospirillum magneticum (strain ATCC 700264 / AMB-1)</name>
    <name type="common">Magnetospirillum magneticum</name>
    <dbReference type="NCBI Taxonomy" id="342108"/>
    <lineage>
        <taxon>Bacteria</taxon>
        <taxon>Pseudomonadati</taxon>
        <taxon>Pseudomonadota</taxon>
        <taxon>Alphaproteobacteria</taxon>
        <taxon>Rhodospirillales</taxon>
        <taxon>Magnetospirillaceae</taxon>
        <taxon>Paramagnetospirillum</taxon>
    </lineage>
</organism>
<keyword evidence="5" id="KW-1185">Reference proteome</keyword>